<sequence length="75" mass="8475">MSHGTRESGEPEYGNGDPRQPRLQHLCTAILWRALQRAAHGVRITDLPLLPRLDRCELAKGMLKTIHRQLPAQTP</sequence>
<dbReference type="AlphaFoldDB" id="A0A0L7MCV8"/>
<dbReference type="Proteomes" id="UP000037442">
    <property type="component" value="Unassembled WGS sequence"/>
</dbReference>
<protein>
    <submittedName>
        <fullName evidence="2">Uncharacterized protein</fullName>
    </submittedName>
</protein>
<proteinExistence type="predicted"/>
<feature type="region of interest" description="Disordered" evidence="1">
    <location>
        <begin position="1"/>
        <end position="21"/>
    </location>
</feature>
<comment type="caution">
    <text evidence="2">The sequence shown here is derived from an EMBL/GenBank/DDBJ whole genome shotgun (WGS) entry which is preliminary data.</text>
</comment>
<evidence type="ECO:0000256" key="1">
    <source>
        <dbReference type="SAM" id="MobiDB-lite"/>
    </source>
</evidence>
<evidence type="ECO:0000313" key="3">
    <source>
        <dbReference type="Proteomes" id="UP000037442"/>
    </source>
</evidence>
<name>A0A0L7MCV8_COMTE</name>
<reference evidence="3" key="1">
    <citation type="submission" date="2014-06" db="EMBL/GenBank/DDBJ databases">
        <title>Draft genome sequence of C. testosteroni WDL7.</title>
        <authorList>
            <person name="Wu Y."/>
            <person name="Seshan H."/>
            <person name="Arumugam K."/>
        </authorList>
    </citation>
    <scope>NUCLEOTIDE SEQUENCE [LARGE SCALE GENOMIC DNA]</scope>
    <source>
        <strain evidence="3">WDL7</strain>
    </source>
</reference>
<gene>
    <name evidence="2" type="ORF">GL58_17160</name>
</gene>
<evidence type="ECO:0000313" key="2">
    <source>
        <dbReference type="EMBL" id="KOC19755.1"/>
    </source>
</evidence>
<accession>A0A0L7MCV8</accession>
<dbReference type="EMBL" id="JNVD01000025">
    <property type="protein sequence ID" value="KOC19755.1"/>
    <property type="molecule type" value="Genomic_DNA"/>
</dbReference>
<organism evidence="2 3">
    <name type="scientific">Comamonas testosteroni</name>
    <name type="common">Pseudomonas testosteroni</name>
    <dbReference type="NCBI Taxonomy" id="285"/>
    <lineage>
        <taxon>Bacteria</taxon>
        <taxon>Pseudomonadati</taxon>
        <taxon>Pseudomonadota</taxon>
        <taxon>Betaproteobacteria</taxon>
        <taxon>Burkholderiales</taxon>
        <taxon>Comamonadaceae</taxon>
        <taxon>Comamonas</taxon>
    </lineage>
</organism>